<dbReference type="InterPro" id="IPR025558">
    <property type="entry name" value="DUF4283"/>
</dbReference>
<accession>A0A7J6F6E9</accession>
<feature type="domain" description="DUF4283" evidence="1">
    <location>
        <begin position="140"/>
        <end position="204"/>
    </location>
</feature>
<dbReference type="EMBL" id="JAATIQ010000262">
    <property type="protein sequence ID" value="KAF4366277.1"/>
    <property type="molecule type" value="Genomic_DNA"/>
</dbReference>
<evidence type="ECO:0000259" key="1">
    <source>
        <dbReference type="Pfam" id="PF14111"/>
    </source>
</evidence>
<protein>
    <recommendedName>
        <fullName evidence="1">DUF4283 domain-containing protein</fullName>
    </recommendedName>
</protein>
<comment type="caution">
    <text evidence="2">The sequence shown here is derived from an EMBL/GenBank/DDBJ whole genome shotgun (WGS) entry which is preliminary data.</text>
</comment>
<gene>
    <name evidence="2" type="ORF">G4B88_030455</name>
</gene>
<dbReference type="Proteomes" id="UP000583929">
    <property type="component" value="Unassembled WGS sequence"/>
</dbReference>
<dbReference type="Pfam" id="PF14111">
    <property type="entry name" value="DUF4283"/>
    <property type="match status" value="1"/>
</dbReference>
<dbReference type="AlphaFoldDB" id="A0A7J6F6E9"/>
<organism evidence="2 3">
    <name type="scientific">Cannabis sativa</name>
    <name type="common">Hemp</name>
    <name type="synonym">Marijuana</name>
    <dbReference type="NCBI Taxonomy" id="3483"/>
    <lineage>
        <taxon>Eukaryota</taxon>
        <taxon>Viridiplantae</taxon>
        <taxon>Streptophyta</taxon>
        <taxon>Embryophyta</taxon>
        <taxon>Tracheophyta</taxon>
        <taxon>Spermatophyta</taxon>
        <taxon>Magnoliopsida</taxon>
        <taxon>eudicotyledons</taxon>
        <taxon>Gunneridae</taxon>
        <taxon>Pentapetalae</taxon>
        <taxon>rosids</taxon>
        <taxon>fabids</taxon>
        <taxon>Rosales</taxon>
        <taxon>Cannabaceae</taxon>
        <taxon>Cannabis</taxon>
    </lineage>
</organism>
<proteinExistence type="predicted"/>
<evidence type="ECO:0000313" key="2">
    <source>
        <dbReference type="EMBL" id="KAF4366277.1"/>
    </source>
</evidence>
<reference evidence="2 3" key="1">
    <citation type="journal article" date="2020" name="bioRxiv">
        <title>Sequence and annotation of 42 cannabis genomes reveals extensive copy number variation in cannabinoid synthesis and pathogen resistance genes.</title>
        <authorList>
            <person name="Mckernan K.J."/>
            <person name="Helbert Y."/>
            <person name="Kane L.T."/>
            <person name="Ebling H."/>
            <person name="Zhang L."/>
            <person name="Liu B."/>
            <person name="Eaton Z."/>
            <person name="Mclaughlin S."/>
            <person name="Kingan S."/>
            <person name="Baybayan P."/>
            <person name="Concepcion G."/>
            <person name="Jordan M."/>
            <person name="Riva A."/>
            <person name="Barbazuk W."/>
            <person name="Harkins T."/>
        </authorList>
    </citation>
    <scope>NUCLEOTIDE SEQUENCE [LARGE SCALE GENOMIC DNA]</scope>
    <source>
        <strain evidence="3">cv. Jamaican Lion 4</strain>
        <tissue evidence="2">Leaf</tissue>
    </source>
</reference>
<sequence>MDQQILVLSRHVELICGSADDLITNHCSFIEGITFCKEKFMSISMEVKTSSVTNIKATYQQQPFPQPIQQWEGETNTEWMKPNKFSHIVPFNGPSVDVAVWFFWVIMASSSEVRELVDSLVAIHLEEEEQGALLSNIPVDFDAFQHRIAALWKPSHGMYVKQLQPNKFVFQFNHERDITHAIEGSPWTYNRVQVIIERLMPAMDLRALRLNTLDIWVQFRVQVKLNINVPLKRKMKLGRKGGEMFWVEADVGFCGSNQWPRTWPSPFPPE</sequence>
<keyword evidence="3" id="KW-1185">Reference proteome</keyword>
<name>A0A7J6F6E9_CANSA</name>
<evidence type="ECO:0000313" key="3">
    <source>
        <dbReference type="Proteomes" id="UP000583929"/>
    </source>
</evidence>